<dbReference type="KEGG" id="mamo:A6B35_29795"/>
<evidence type="ECO:0000256" key="1">
    <source>
        <dbReference type="SAM" id="MobiDB-lite"/>
    </source>
</evidence>
<accession>G6YJ01</accession>
<keyword evidence="3" id="KW-1185">Reference proteome</keyword>
<dbReference type="Proteomes" id="UP000002949">
    <property type="component" value="Unassembled WGS sequence"/>
</dbReference>
<dbReference type="EMBL" id="AGSN01000211">
    <property type="protein sequence ID" value="EHH05505.1"/>
    <property type="molecule type" value="Genomic_DNA"/>
</dbReference>
<feature type="region of interest" description="Disordered" evidence="1">
    <location>
        <begin position="1"/>
        <end position="21"/>
    </location>
</feature>
<dbReference type="RefSeq" id="WP_006205754.1">
    <property type="nucleotide sequence ID" value="NZ_AGSN01000211.1"/>
</dbReference>
<evidence type="ECO:0000313" key="3">
    <source>
        <dbReference type="Proteomes" id="UP000002949"/>
    </source>
</evidence>
<protein>
    <submittedName>
        <fullName evidence="2">Uncharacterized protein</fullName>
    </submittedName>
</protein>
<dbReference type="AlphaFoldDB" id="G6YJ01"/>
<sequence>MLRAIKPSTGQGKAVGAERIDDQEVARDRTYRGNKLVKVIEIPNVADQDRRPQQAGLVKDQRIVGRRRSPKQHGAVTKTAQRAAVERFQHGDKILAQDGFLLTGRGGVFVADTGEHGGDMPVLPVCG</sequence>
<reference evidence="2 3" key="1">
    <citation type="journal article" date="2012" name="J. Bacteriol.">
        <title>Draft Genome Sequence of Plant Growth-Promoting Rhizobium Mesorhizobium amorphae, Isolated from Zinc-Lead Mine Tailings.</title>
        <authorList>
            <person name="Hao X."/>
            <person name="Lin Y."/>
            <person name="Johnstone L."/>
            <person name="Baltrus D.A."/>
            <person name="Miller S.J."/>
            <person name="Wei G."/>
            <person name="Rensing C."/>
        </authorList>
    </citation>
    <scope>NUCLEOTIDE SEQUENCE [LARGE SCALE GENOMIC DNA]</scope>
    <source>
        <strain evidence="2 3">CCNWGS0123</strain>
    </source>
</reference>
<name>G6YJ01_9HYPH</name>
<organism evidence="2 3">
    <name type="scientific">Mesorhizobium amorphae CCNWGS0123</name>
    <dbReference type="NCBI Taxonomy" id="1082933"/>
    <lineage>
        <taxon>Bacteria</taxon>
        <taxon>Pseudomonadati</taxon>
        <taxon>Pseudomonadota</taxon>
        <taxon>Alphaproteobacteria</taxon>
        <taxon>Hyphomicrobiales</taxon>
        <taxon>Phyllobacteriaceae</taxon>
        <taxon>Mesorhizobium</taxon>
    </lineage>
</organism>
<evidence type="ECO:0000313" key="2">
    <source>
        <dbReference type="EMBL" id="EHH05505.1"/>
    </source>
</evidence>
<proteinExistence type="predicted"/>
<gene>
    <name evidence="2" type="ORF">MEA186_29882</name>
</gene>